<comment type="caution">
    <text evidence="1">The sequence shown here is derived from an EMBL/GenBank/DDBJ whole genome shotgun (WGS) entry which is preliminary data.</text>
</comment>
<dbReference type="AlphaFoldDB" id="A0A644YVC4"/>
<protein>
    <submittedName>
        <fullName evidence="1">Uncharacterized protein</fullName>
    </submittedName>
</protein>
<sequence>MEHRAIFQSERVIAGIRAIHQTQPDQFIFDFHIRIDGPVDQQGIAIGTVRIVRPCVIELIVRIEGPVLDNQREVIHPIVLRQIQLIRIVVLDKDQSGQTGIDLFSRRS</sequence>
<dbReference type="EMBL" id="VSSQ01006319">
    <property type="protein sequence ID" value="MPM32289.1"/>
    <property type="molecule type" value="Genomic_DNA"/>
</dbReference>
<organism evidence="1">
    <name type="scientific">bioreactor metagenome</name>
    <dbReference type="NCBI Taxonomy" id="1076179"/>
    <lineage>
        <taxon>unclassified sequences</taxon>
        <taxon>metagenomes</taxon>
        <taxon>ecological metagenomes</taxon>
    </lineage>
</organism>
<name>A0A644YVC4_9ZZZZ</name>
<gene>
    <name evidence="1" type="ORF">SDC9_78851</name>
</gene>
<accession>A0A644YVC4</accession>
<evidence type="ECO:0000313" key="1">
    <source>
        <dbReference type="EMBL" id="MPM32289.1"/>
    </source>
</evidence>
<proteinExistence type="predicted"/>
<reference evidence="1" key="1">
    <citation type="submission" date="2019-08" db="EMBL/GenBank/DDBJ databases">
        <authorList>
            <person name="Kucharzyk K."/>
            <person name="Murdoch R.W."/>
            <person name="Higgins S."/>
            <person name="Loffler F."/>
        </authorList>
    </citation>
    <scope>NUCLEOTIDE SEQUENCE</scope>
</reference>